<feature type="domain" description="Stress-response A/B barrel" evidence="1">
    <location>
        <begin position="2"/>
        <end position="94"/>
    </location>
</feature>
<proteinExistence type="predicted"/>
<sequence length="96" mass="11214">MFTHVVLFKLKENTRKNVDFVANTLKAMEGKIPELKEIEVGIDELHTDRSFDVCLITRFDSVDDMNEYQIHPYHVNEVLGKIKPYIEVSKVADYIK</sequence>
<dbReference type="EMBL" id="JPMD01000017">
    <property type="protein sequence ID" value="KEZ86856.1"/>
    <property type="molecule type" value="Genomic_DNA"/>
</dbReference>
<dbReference type="PROSITE" id="PS51502">
    <property type="entry name" value="S_R_A_B_BARREL"/>
    <property type="match status" value="1"/>
</dbReference>
<dbReference type="PANTHER" id="PTHR37832:SF1">
    <property type="entry name" value="STRESS-RESPONSE A_B BARREL DOMAIN-CONTAINING PROTEIN"/>
    <property type="match status" value="1"/>
</dbReference>
<dbReference type="RefSeq" id="WP_035132145.1">
    <property type="nucleotide sequence ID" value="NZ_JPMD01000017.1"/>
</dbReference>
<evidence type="ECO:0000313" key="2">
    <source>
        <dbReference type="EMBL" id="KEZ86856.1"/>
    </source>
</evidence>
<organism evidence="2 3">
    <name type="scientific">Clostridium sulfidigenes</name>
    <dbReference type="NCBI Taxonomy" id="318464"/>
    <lineage>
        <taxon>Bacteria</taxon>
        <taxon>Bacillati</taxon>
        <taxon>Bacillota</taxon>
        <taxon>Clostridia</taxon>
        <taxon>Eubacteriales</taxon>
        <taxon>Clostridiaceae</taxon>
        <taxon>Clostridium</taxon>
    </lineage>
</organism>
<dbReference type="Proteomes" id="UP000028542">
    <property type="component" value="Unassembled WGS sequence"/>
</dbReference>
<name>A0A084JD22_9CLOT</name>
<protein>
    <submittedName>
        <fullName evidence="2">Stress responsive protein</fullName>
    </submittedName>
</protein>
<evidence type="ECO:0000259" key="1">
    <source>
        <dbReference type="PROSITE" id="PS51502"/>
    </source>
</evidence>
<dbReference type="InterPro" id="IPR011008">
    <property type="entry name" value="Dimeric_a/b-barrel"/>
</dbReference>
<keyword evidence="3" id="KW-1185">Reference proteome</keyword>
<dbReference type="Gene3D" id="3.30.70.100">
    <property type="match status" value="1"/>
</dbReference>
<dbReference type="AlphaFoldDB" id="A0A084JD22"/>
<dbReference type="Pfam" id="PF07876">
    <property type="entry name" value="Dabb"/>
    <property type="match status" value="1"/>
</dbReference>
<dbReference type="InterPro" id="IPR013097">
    <property type="entry name" value="Dabb"/>
</dbReference>
<dbReference type="PANTHER" id="PTHR37832">
    <property type="entry name" value="BLL2683 PROTEIN"/>
    <property type="match status" value="1"/>
</dbReference>
<dbReference type="SMART" id="SM00886">
    <property type="entry name" value="Dabb"/>
    <property type="match status" value="1"/>
</dbReference>
<comment type="caution">
    <text evidence="2">The sequence shown here is derived from an EMBL/GenBank/DDBJ whole genome shotgun (WGS) entry which is preliminary data.</text>
</comment>
<dbReference type="STRING" id="318464.IO99_08240"/>
<accession>A0A084JD22</accession>
<evidence type="ECO:0000313" key="3">
    <source>
        <dbReference type="Proteomes" id="UP000028542"/>
    </source>
</evidence>
<dbReference type="SUPFAM" id="SSF54909">
    <property type="entry name" value="Dimeric alpha+beta barrel"/>
    <property type="match status" value="1"/>
</dbReference>
<reference evidence="2 3" key="1">
    <citation type="submission" date="2014-07" db="EMBL/GenBank/DDBJ databases">
        <title>Draft genome of Clostridium sulfidigenes 113A isolated from sediments associated with methane hydrate from Krishna Godavari basin.</title>
        <authorList>
            <person name="Honkalas V.S."/>
            <person name="Dabir A.P."/>
            <person name="Arora P."/>
            <person name="Dhakephalkar P.K."/>
        </authorList>
    </citation>
    <scope>NUCLEOTIDE SEQUENCE [LARGE SCALE GENOMIC DNA]</scope>
    <source>
        <strain evidence="2 3">113A</strain>
    </source>
</reference>
<dbReference type="eggNOG" id="ENOG5032YE5">
    <property type="taxonomic scope" value="Bacteria"/>
</dbReference>
<gene>
    <name evidence="2" type="ORF">IO99_08240</name>
</gene>